<evidence type="ECO:0000313" key="3">
    <source>
        <dbReference type="Proteomes" id="UP000554482"/>
    </source>
</evidence>
<dbReference type="EMBL" id="JABWDY010015252">
    <property type="protein sequence ID" value="KAF5196983.1"/>
    <property type="molecule type" value="Genomic_DNA"/>
</dbReference>
<accession>A0A7J6UUG5</accession>
<dbReference type="EMBL" id="JABWDY010043225">
    <property type="protein sequence ID" value="KAF5176091.1"/>
    <property type="molecule type" value="Genomic_DNA"/>
</dbReference>
<protein>
    <submittedName>
        <fullName evidence="1">Uncharacterized protein</fullName>
    </submittedName>
</protein>
<evidence type="ECO:0000313" key="2">
    <source>
        <dbReference type="EMBL" id="KAF5196983.1"/>
    </source>
</evidence>
<organism evidence="1 3">
    <name type="scientific">Thalictrum thalictroides</name>
    <name type="common">Rue-anemone</name>
    <name type="synonym">Anemone thalictroides</name>
    <dbReference type="NCBI Taxonomy" id="46969"/>
    <lineage>
        <taxon>Eukaryota</taxon>
        <taxon>Viridiplantae</taxon>
        <taxon>Streptophyta</taxon>
        <taxon>Embryophyta</taxon>
        <taxon>Tracheophyta</taxon>
        <taxon>Spermatophyta</taxon>
        <taxon>Magnoliopsida</taxon>
        <taxon>Ranunculales</taxon>
        <taxon>Ranunculaceae</taxon>
        <taxon>Thalictroideae</taxon>
        <taxon>Thalictrum</taxon>
    </lineage>
</organism>
<gene>
    <name evidence="2" type="ORF">FRX31_013430</name>
    <name evidence="1" type="ORF">FRX31_034321</name>
</gene>
<dbReference type="Proteomes" id="UP000554482">
    <property type="component" value="Unassembled WGS sequence"/>
</dbReference>
<evidence type="ECO:0000313" key="1">
    <source>
        <dbReference type="EMBL" id="KAF5176091.1"/>
    </source>
</evidence>
<reference evidence="1 3" key="1">
    <citation type="submission" date="2020-06" db="EMBL/GenBank/DDBJ databases">
        <title>Transcriptomic and genomic resources for Thalictrum thalictroides and T. hernandezii: Facilitating candidate gene discovery in an emerging model plant lineage.</title>
        <authorList>
            <person name="Arias T."/>
            <person name="Riano-Pachon D.M."/>
            <person name="Di Stilio V.S."/>
        </authorList>
    </citation>
    <scope>NUCLEOTIDE SEQUENCE [LARGE SCALE GENOMIC DNA]</scope>
    <source>
        <strain evidence="3">cv. WT478/WT964</strain>
        <strain evidence="1">WT478/WT964</strain>
        <tissue evidence="1">Leaves</tissue>
    </source>
</reference>
<comment type="caution">
    <text evidence="1">The sequence shown here is derived from an EMBL/GenBank/DDBJ whole genome shotgun (WGS) entry which is preliminary data.</text>
</comment>
<proteinExistence type="predicted"/>
<sequence length="90" mass="10524">MTPWPTSRLCVDKRKFDNQCQSMKPLMELLILLKQWIPLILLKQHQHLSTSKLTTYICHPCTLVFIVAVHYSETNIFLRENLSSSASHKE</sequence>
<keyword evidence="3" id="KW-1185">Reference proteome</keyword>
<name>A0A7J6UUG5_THATH</name>
<dbReference type="AlphaFoldDB" id="A0A7J6UUG5"/>